<comment type="caution">
    <text evidence="4">The sequence shown here is derived from an EMBL/GenBank/DDBJ whole genome shotgun (WGS) entry which is preliminary data.</text>
</comment>
<dbReference type="Pfam" id="PF13692">
    <property type="entry name" value="Glyco_trans_1_4"/>
    <property type="match status" value="1"/>
</dbReference>
<dbReference type="Gene3D" id="3.40.50.2000">
    <property type="entry name" value="Glycogen Phosphorylase B"/>
    <property type="match status" value="2"/>
</dbReference>
<name>A0A119USY5_9BURK</name>
<evidence type="ECO:0000256" key="2">
    <source>
        <dbReference type="ARBA" id="ARBA00022679"/>
    </source>
</evidence>
<dbReference type="Proteomes" id="UP000065504">
    <property type="component" value="Unassembled WGS sequence"/>
</dbReference>
<dbReference type="EMBL" id="LPLU01000094">
    <property type="protein sequence ID" value="KWK73254.1"/>
    <property type="molecule type" value="Genomic_DNA"/>
</dbReference>
<organism evidence="4 5">
    <name type="scientific">Burkholderia ubonensis</name>
    <dbReference type="NCBI Taxonomy" id="101571"/>
    <lineage>
        <taxon>Bacteria</taxon>
        <taxon>Pseudomonadati</taxon>
        <taxon>Pseudomonadota</taxon>
        <taxon>Betaproteobacteria</taxon>
        <taxon>Burkholderiales</taxon>
        <taxon>Burkholderiaceae</taxon>
        <taxon>Burkholderia</taxon>
        <taxon>Burkholderia cepacia complex</taxon>
    </lineage>
</organism>
<keyword evidence="2" id="KW-0808">Transferase</keyword>
<gene>
    <name evidence="4" type="ORF">WM16_16845</name>
</gene>
<dbReference type="AlphaFoldDB" id="A0A119USY5"/>
<evidence type="ECO:0000259" key="3">
    <source>
        <dbReference type="Pfam" id="PF13439"/>
    </source>
</evidence>
<keyword evidence="1" id="KW-0328">Glycosyltransferase</keyword>
<sequence>MRAWARFGGDMRVVHVITCLEQGGAEGVLFRLATFPSSQSTAHIVVSLQGLGFYGPRLLEKGIAVIPLGMPKGRVTLSGLHRLYGVLRNAQPDVVQTWMYHSDLIGGLVARFAGIGNLAWGVRHANLDRDKNSPMTLRVARLCARLSHLVPRAIVSCSEEATATHKAFGYDATKFVNIPNGYDLNRFRVDASAREATRRAWNIGPDETLLGCVARWDVQKDHPNLLRALRMLAQQGFRGRCVLVGRNMDEHNAELMSLIRELGIERRVMLVGLRDDIPSILNAVDLLVLSSSGEAFPNVLVEAMACGTPAVTTDVGDARMIVGDTGWVVRPQDSADLASGLRSALDWLRTTDRAALAARCRQRVEQHFSLQKMVCSFERVWADGCTVQDVEVHALKIG</sequence>
<evidence type="ECO:0000256" key="1">
    <source>
        <dbReference type="ARBA" id="ARBA00022676"/>
    </source>
</evidence>
<dbReference type="Pfam" id="PF13439">
    <property type="entry name" value="Glyco_transf_4"/>
    <property type="match status" value="1"/>
</dbReference>
<dbReference type="GO" id="GO:0016757">
    <property type="term" value="F:glycosyltransferase activity"/>
    <property type="evidence" value="ECO:0007669"/>
    <property type="project" value="UniProtKB-KW"/>
</dbReference>
<feature type="domain" description="Glycosyltransferase subfamily 4-like N-terminal" evidence="3">
    <location>
        <begin position="23"/>
        <end position="186"/>
    </location>
</feature>
<dbReference type="PANTHER" id="PTHR12526">
    <property type="entry name" value="GLYCOSYLTRANSFERASE"/>
    <property type="match status" value="1"/>
</dbReference>
<protein>
    <recommendedName>
        <fullName evidence="3">Glycosyltransferase subfamily 4-like N-terminal domain-containing protein</fullName>
    </recommendedName>
</protein>
<dbReference type="PANTHER" id="PTHR12526:SF510">
    <property type="entry name" value="D-INOSITOL 3-PHOSPHATE GLYCOSYLTRANSFERASE"/>
    <property type="match status" value="1"/>
</dbReference>
<dbReference type="SUPFAM" id="SSF53756">
    <property type="entry name" value="UDP-Glycosyltransferase/glycogen phosphorylase"/>
    <property type="match status" value="1"/>
</dbReference>
<dbReference type="InterPro" id="IPR028098">
    <property type="entry name" value="Glyco_trans_4-like_N"/>
</dbReference>
<evidence type="ECO:0000313" key="5">
    <source>
        <dbReference type="Proteomes" id="UP000065504"/>
    </source>
</evidence>
<reference evidence="4 5" key="1">
    <citation type="submission" date="2015-11" db="EMBL/GenBank/DDBJ databases">
        <title>Expanding the genomic diversity of Burkholderia species for the development of highly accurate diagnostics.</title>
        <authorList>
            <person name="Sahl J."/>
            <person name="Keim P."/>
            <person name="Wagner D."/>
        </authorList>
    </citation>
    <scope>NUCLEOTIDE SEQUENCE [LARGE SCALE GENOMIC DNA]</scope>
    <source>
        <strain evidence="4 5">MSMB782WGS</strain>
    </source>
</reference>
<dbReference type="RefSeq" id="WP_060235209.1">
    <property type="nucleotide sequence ID" value="NZ_LPLU01000094.1"/>
</dbReference>
<proteinExistence type="predicted"/>
<accession>A0A119USY5</accession>
<evidence type="ECO:0000313" key="4">
    <source>
        <dbReference type="EMBL" id="KWK73254.1"/>
    </source>
</evidence>